<dbReference type="InterPro" id="IPR033900">
    <property type="entry name" value="Gram_neg_porin_domain"/>
</dbReference>
<protein>
    <submittedName>
        <fullName evidence="3">Porin</fullName>
    </submittedName>
</protein>
<gene>
    <name evidence="3" type="ORF">SAMN05660686_01595</name>
</gene>
<sequence length="370" mass="38395">MNQPFGLVRWRPVGIAASVLATFALAPSAGAAEKLSVEIGGEYTQYFGYVDNDTNSGDFTGFDVKTDGTIVFGGEITLDNGLSFGMEVGLDAMSSGGDQIDGSILYVESSAGRLEIGQTDTVAALMHYSAPDVGYGINDSDISDWVVNLSGGDADSAFQSTYLYLGEDQASKINYFTPRFSGFQFGVSYIPEFERDNNVQPAGDLYSDGIAFGANFVEEFGGVEVAVAAGYLFADKPDSVGAAGNDAEGYSFGANLTYAGFTVGGSYANTQGNPGGGTDTATSFDGDGFDIGVAYAFGDASVSLSYYQGSVEDSVATAGDSDHNTIMLSGAYDLGPGVTVLGSIFRSEFEADSGADNEGWAVVTGITLEF</sequence>
<keyword evidence="4" id="KW-1185">Reference proteome</keyword>
<reference evidence="3 4" key="1">
    <citation type="submission" date="2016-10" db="EMBL/GenBank/DDBJ databases">
        <authorList>
            <person name="Varghese N."/>
            <person name="Submissions S."/>
        </authorList>
    </citation>
    <scope>NUCLEOTIDE SEQUENCE [LARGE SCALE GENOMIC DNA]</scope>
    <source>
        <strain evidence="3 4">DSM 18839</strain>
    </source>
</reference>
<dbReference type="Gene3D" id="2.40.160.10">
    <property type="entry name" value="Porin"/>
    <property type="match status" value="1"/>
</dbReference>
<evidence type="ECO:0000256" key="1">
    <source>
        <dbReference type="SAM" id="SignalP"/>
    </source>
</evidence>
<evidence type="ECO:0000259" key="2">
    <source>
        <dbReference type="Pfam" id="PF13609"/>
    </source>
</evidence>
<dbReference type="SUPFAM" id="SSF56935">
    <property type="entry name" value="Porins"/>
    <property type="match status" value="1"/>
</dbReference>
<organism evidence="3 4">
    <name type="scientific">Thalassobaculum litoreum DSM 18839</name>
    <dbReference type="NCBI Taxonomy" id="1123362"/>
    <lineage>
        <taxon>Bacteria</taxon>
        <taxon>Pseudomonadati</taxon>
        <taxon>Pseudomonadota</taxon>
        <taxon>Alphaproteobacteria</taxon>
        <taxon>Rhodospirillales</taxon>
        <taxon>Thalassobaculaceae</taxon>
        <taxon>Thalassobaculum</taxon>
    </lineage>
</organism>
<evidence type="ECO:0000313" key="3">
    <source>
        <dbReference type="EMBL" id="SDF53990.1"/>
    </source>
</evidence>
<feature type="chain" id="PRO_5034334462" evidence="1">
    <location>
        <begin position="32"/>
        <end position="370"/>
    </location>
</feature>
<dbReference type="EMBL" id="FNBW01000004">
    <property type="protein sequence ID" value="SDF53990.1"/>
    <property type="molecule type" value="Genomic_DNA"/>
</dbReference>
<comment type="caution">
    <text evidence="3">The sequence shown here is derived from an EMBL/GenBank/DDBJ whole genome shotgun (WGS) entry which is preliminary data.</text>
</comment>
<dbReference type="InterPro" id="IPR023614">
    <property type="entry name" value="Porin_dom_sf"/>
</dbReference>
<dbReference type="GO" id="GO:0015288">
    <property type="term" value="F:porin activity"/>
    <property type="evidence" value="ECO:0007669"/>
    <property type="project" value="InterPro"/>
</dbReference>
<dbReference type="GO" id="GO:0016020">
    <property type="term" value="C:membrane"/>
    <property type="evidence" value="ECO:0007669"/>
    <property type="project" value="InterPro"/>
</dbReference>
<dbReference type="Proteomes" id="UP000198615">
    <property type="component" value="Unassembled WGS sequence"/>
</dbReference>
<proteinExistence type="predicted"/>
<dbReference type="RefSeq" id="WP_093149462.1">
    <property type="nucleotide sequence ID" value="NZ_FNBW01000004.1"/>
</dbReference>
<name>A0A8G2BGD9_9PROT</name>
<feature type="domain" description="Porin" evidence="2">
    <location>
        <begin position="16"/>
        <end position="349"/>
    </location>
</feature>
<dbReference type="OrthoDB" id="6758483at2"/>
<feature type="signal peptide" evidence="1">
    <location>
        <begin position="1"/>
        <end position="31"/>
    </location>
</feature>
<dbReference type="AlphaFoldDB" id="A0A8G2BGD9"/>
<evidence type="ECO:0000313" key="4">
    <source>
        <dbReference type="Proteomes" id="UP000198615"/>
    </source>
</evidence>
<keyword evidence="1" id="KW-0732">Signal</keyword>
<accession>A0A8G2BGD9</accession>
<dbReference type="Pfam" id="PF13609">
    <property type="entry name" value="Porin_4"/>
    <property type="match status" value="1"/>
</dbReference>